<dbReference type="SMART" id="SM00448">
    <property type="entry name" value="REC"/>
    <property type="match status" value="1"/>
</dbReference>
<dbReference type="Proteomes" id="UP000239068">
    <property type="component" value="Unassembled WGS sequence"/>
</dbReference>
<dbReference type="InterPro" id="IPR003594">
    <property type="entry name" value="HATPase_dom"/>
</dbReference>
<dbReference type="OrthoDB" id="9781208at2"/>
<dbReference type="AlphaFoldDB" id="A0A2S7WJY0"/>
<dbReference type="PANTHER" id="PTHR43547:SF2">
    <property type="entry name" value="HYBRID SIGNAL TRANSDUCTION HISTIDINE KINASE C"/>
    <property type="match status" value="1"/>
</dbReference>
<accession>A0A2S7WJY0</accession>
<dbReference type="CDD" id="cd00075">
    <property type="entry name" value="HATPase"/>
    <property type="match status" value="1"/>
</dbReference>
<dbReference type="EC" id="2.7.13.3" evidence="2"/>
<dbReference type="SUPFAM" id="SSF52172">
    <property type="entry name" value="CheY-like"/>
    <property type="match status" value="1"/>
</dbReference>
<comment type="catalytic activity">
    <reaction evidence="1">
        <text>ATP + protein L-histidine = ADP + protein N-phospho-L-histidine.</text>
        <dbReference type="EC" id="2.7.13.3"/>
    </reaction>
</comment>
<protein>
    <recommendedName>
        <fullName evidence="2">histidine kinase</fullName>
        <ecNumber evidence="2">2.7.13.3</ecNumber>
    </recommendedName>
</protein>
<keyword evidence="3 4" id="KW-0597">Phosphoprotein</keyword>
<dbReference type="GO" id="GO:0000155">
    <property type="term" value="F:phosphorelay sensor kinase activity"/>
    <property type="evidence" value="ECO:0007669"/>
    <property type="project" value="TreeGrafter"/>
</dbReference>
<dbReference type="InterPro" id="IPR011006">
    <property type="entry name" value="CheY-like_superfamily"/>
</dbReference>
<dbReference type="InterPro" id="IPR004358">
    <property type="entry name" value="Sig_transdc_His_kin-like_C"/>
</dbReference>
<dbReference type="InterPro" id="IPR036890">
    <property type="entry name" value="HATPase_C_sf"/>
</dbReference>
<feature type="modified residue" description="4-aspartylphosphate" evidence="4">
    <location>
        <position position="52"/>
    </location>
</feature>
<comment type="caution">
    <text evidence="7">The sequence shown here is derived from an EMBL/GenBank/DDBJ whole genome shotgun (WGS) entry which is preliminary data.</text>
</comment>
<dbReference type="PRINTS" id="PR00344">
    <property type="entry name" value="BCTRLSENSOR"/>
</dbReference>
<dbReference type="PANTHER" id="PTHR43547">
    <property type="entry name" value="TWO-COMPONENT HISTIDINE KINASE"/>
    <property type="match status" value="1"/>
</dbReference>
<dbReference type="Pfam" id="PF02518">
    <property type="entry name" value="HATPase_c"/>
    <property type="match status" value="1"/>
</dbReference>
<feature type="domain" description="Histidine kinase" evidence="5">
    <location>
        <begin position="153"/>
        <end position="362"/>
    </location>
</feature>
<evidence type="ECO:0000256" key="3">
    <source>
        <dbReference type="ARBA" id="ARBA00022553"/>
    </source>
</evidence>
<name>A0A2S7WJY0_9FLAO</name>
<evidence type="ECO:0000259" key="6">
    <source>
        <dbReference type="PROSITE" id="PS50110"/>
    </source>
</evidence>
<keyword evidence="7" id="KW-0418">Kinase</keyword>
<feature type="domain" description="Response regulatory" evidence="6">
    <location>
        <begin position="3"/>
        <end position="119"/>
    </location>
</feature>
<evidence type="ECO:0000313" key="8">
    <source>
        <dbReference type="Proteomes" id="UP000239068"/>
    </source>
</evidence>
<dbReference type="SMART" id="SM00387">
    <property type="entry name" value="HATPase_c"/>
    <property type="match status" value="1"/>
</dbReference>
<keyword evidence="7" id="KW-0808">Transferase</keyword>
<dbReference type="InterPro" id="IPR001789">
    <property type="entry name" value="Sig_transdc_resp-reg_receiver"/>
</dbReference>
<dbReference type="Pfam" id="PF00072">
    <property type="entry name" value="Response_reg"/>
    <property type="match status" value="1"/>
</dbReference>
<sequence length="365" mass="42228">MYTILIVEDTLAIRDEIFDILIMEGYIVFKAENGKVGFEMALKENPDLIISDILMPNLSGFEMLDKLQKHQKTRDIPLIFLSAKGKKEDIRIGMNLGAEDYLTKPIEINNLLNAVENKLKKKVLRDQKVSDKTATLNAILENQKNELENYSHLISHELKSSVRNVSDLLAWTKEEAAQTNNFENSSLMIELMQDKIEKMELLLVRIELYKNITPACFRDRLIYTDTLVERVANKIEKPSHISIKIKNKLPNLFADEKMLEKLFEILIQNAVNHIDKEMGFIEIDCKITKKDYLFSIKDNGVGIHEKYHKKIFEMFQTVESNKSLGIGLSIVEKIISNYKGKIHVESIPQKQTIFYFNIPITNNYE</sequence>
<evidence type="ECO:0000256" key="1">
    <source>
        <dbReference type="ARBA" id="ARBA00000085"/>
    </source>
</evidence>
<organism evidence="7 8">
    <name type="scientific">Polaribacter glomeratus</name>
    <dbReference type="NCBI Taxonomy" id="102"/>
    <lineage>
        <taxon>Bacteria</taxon>
        <taxon>Pseudomonadati</taxon>
        <taxon>Bacteroidota</taxon>
        <taxon>Flavobacteriia</taxon>
        <taxon>Flavobacteriales</taxon>
        <taxon>Flavobacteriaceae</taxon>
    </lineage>
</organism>
<dbReference type="SUPFAM" id="SSF55874">
    <property type="entry name" value="ATPase domain of HSP90 chaperone/DNA topoisomerase II/histidine kinase"/>
    <property type="match status" value="1"/>
</dbReference>
<dbReference type="Gene3D" id="3.30.565.10">
    <property type="entry name" value="Histidine kinase-like ATPase, C-terminal domain"/>
    <property type="match status" value="1"/>
</dbReference>
<gene>
    <name evidence="7" type="ORF">BTO16_13715</name>
</gene>
<reference evidence="7 8" key="1">
    <citation type="submission" date="2016-12" db="EMBL/GenBank/DDBJ databases">
        <title>Trade-off between light-utilization and light-protection in marine flavobacteria.</title>
        <authorList>
            <person name="Kumagai Y."/>
            <person name="Yoshizawa S."/>
            <person name="Kogure K."/>
            <person name="Iwasaki W."/>
        </authorList>
    </citation>
    <scope>NUCLEOTIDE SEQUENCE [LARGE SCALE GENOMIC DNA]</scope>
    <source>
        <strain evidence="7 8">ATCC 43844</strain>
    </source>
</reference>
<dbReference type="Gene3D" id="3.40.50.2300">
    <property type="match status" value="1"/>
</dbReference>
<dbReference type="InterPro" id="IPR005467">
    <property type="entry name" value="His_kinase_dom"/>
</dbReference>
<keyword evidence="8" id="KW-1185">Reference proteome</keyword>
<proteinExistence type="predicted"/>
<dbReference type="PROSITE" id="PS50109">
    <property type="entry name" value="HIS_KIN"/>
    <property type="match status" value="1"/>
</dbReference>
<evidence type="ECO:0000256" key="4">
    <source>
        <dbReference type="PROSITE-ProRule" id="PRU00169"/>
    </source>
</evidence>
<dbReference type="EMBL" id="MSCM01000002">
    <property type="protein sequence ID" value="PQJ77611.1"/>
    <property type="molecule type" value="Genomic_DNA"/>
</dbReference>
<evidence type="ECO:0000313" key="7">
    <source>
        <dbReference type="EMBL" id="PQJ77611.1"/>
    </source>
</evidence>
<evidence type="ECO:0000259" key="5">
    <source>
        <dbReference type="PROSITE" id="PS50109"/>
    </source>
</evidence>
<dbReference type="CDD" id="cd17574">
    <property type="entry name" value="REC_OmpR"/>
    <property type="match status" value="1"/>
</dbReference>
<dbReference type="PROSITE" id="PS50110">
    <property type="entry name" value="RESPONSE_REGULATORY"/>
    <property type="match status" value="1"/>
</dbReference>
<evidence type="ECO:0000256" key="2">
    <source>
        <dbReference type="ARBA" id="ARBA00012438"/>
    </source>
</evidence>